<evidence type="ECO:0000313" key="1">
    <source>
        <dbReference type="EMBL" id="MFD2116962.1"/>
    </source>
</evidence>
<dbReference type="EMBL" id="JBHUHO010000033">
    <property type="protein sequence ID" value="MFD2116962.1"/>
    <property type="molecule type" value="Genomic_DNA"/>
</dbReference>
<keyword evidence="2" id="KW-1185">Reference proteome</keyword>
<dbReference type="RefSeq" id="WP_377773655.1">
    <property type="nucleotide sequence ID" value="NZ_JBHUHO010000033.1"/>
</dbReference>
<accession>A0ABW4YMJ2</accession>
<gene>
    <name evidence="1" type="ORF">ACFSJH_14630</name>
</gene>
<protein>
    <recommendedName>
        <fullName evidence="3">Transposase</fullName>
    </recommendedName>
</protein>
<organism evidence="1 2">
    <name type="scientific">Paenibacillus yanchengensis</name>
    <dbReference type="NCBI Taxonomy" id="2035833"/>
    <lineage>
        <taxon>Bacteria</taxon>
        <taxon>Bacillati</taxon>
        <taxon>Bacillota</taxon>
        <taxon>Bacilli</taxon>
        <taxon>Bacillales</taxon>
        <taxon>Paenibacillaceae</taxon>
        <taxon>Paenibacillus</taxon>
    </lineage>
</organism>
<evidence type="ECO:0000313" key="2">
    <source>
        <dbReference type="Proteomes" id="UP001597362"/>
    </source>
</evidence>
<evidence type="ECO:0008006" key="3">
    <source>
        <dbReference type="Google" id="ProtNLM"/>
    </source>
</evidence>
<proteinExistence type="predicted"/>
<name>A0ABW4YMJ2_9BACL</name>
<comment type="caution">
    <text evidence="1">The sequence shown here is derived from an EMBL/GenBank/DDBJ whole genome shotgun (WGS) entry which is preliminary data.</text>
</comment>
<dbReference type="Proteomes" id="UP001597362">
    <property type="component" value="Unassembled WGS sequence"/>
</dbReference>
<reference evidence="2" key="1">
    <citation type="journal article" date="2019" name="Int. J. Syst. Evol. Microbiol.">
        <title>The Global Catalogue of Microorganisms (GCM) 10K type strain sequencing project: providing services to taxonomists for standard genome sequencing and annotation.</title>
        <authorList>
            <consortium name="The Broad Institute Genomics Platform"/>
            <consortium name="The Broad Institute Genome Sequencing Center for Infectious Disease"/>
            <person name="Wu L."/>
            <person name="Ma J."/>
        </authorList>
    </citation>
    <scope>NUCLEOTIDE SEQUENCE [LARGE SCALE GENOMIC DNA]</scope>
    <source>
        <strain evidence="2">GH52</strain>
    </source>
</reference>
<sequence length="69" mass="7974">MLRFEKALDNLKREGIQEGKQEGRHAERLEIAMRMLNLEMDVVLIAATTGFTMEEVEQLKVELLNSKDI</sequence>